<dbReference type="PANTHER" id="PTHR43289:SF6">
    <property type="entry name" value="SERINE_THREONINE-PROTEIN KINASE NEKL-3"/>
    <property type="match status" value="1"/>
</dbReference>
<dbReference type="InterPro" id="IPR000719">
    <property type="entry name" value="Prot_kinase_dom"/>
</dbReference>
<dbReference type="PROSITE" id="PS50011">
    <property type="entry name" value="PROTEIN_KINASE_DOM"/>
    <property type="match status" value="1"/>
</dbReference>
<organism evidence="6 7">
    <name type="scientific">Thermoanaerobaculum aquaticum</name>
    <dbReference type="NCBI Taxonomy" id="1312852"/>
    <lineage>
        <taxon>Bacteria</taxon>
        <taxon>Pseudomonadati</taxon>
        <taxon>Acidobacteriota</taxon>
        <taxon>Thermoanaerobaculia</taxon>
        <taxon>Thermoanaerobaculales</taxon>
        <taxon>Thermoanaerobaculaceae</taxon>
        <taxon>Thermoanaerobaculum</taxon>
    </lineage>
</organism>
<proteinExistence type="predicted"/>
<evidence type="ECO:0000313" key="6">
    <source>
        <dbReference type="EMBL" id="KDA52953.1"/>
    </source>
</evidence>
<evidence type="ECO:0000313" key="7">
    <source>
        <dbReference type="Proteomes" id="UP000027284"/>
    </source>
</evidence>
<keyword evidence="7" id="KW-1185">Reference proteome</keyword>
<evidence type="ECO:0000256" key="2">
    <source>
        <dbReference type="ARBA" id="ARBA00022741"/>
    </source>
</evidence>
<evidence type="ECO:0000256" key="1">
    <source>
        <dbReference type="ARBA" id="ARBA00022679"/>
    </source>
</evidence>
<dbReference type="PANTHER" id="PTHR43289">
    <property type="entry name" value="MITOGEN-ACTIVATED PROTEIN KINASE KINASE KINASE 20-RELATED"/>
    <property type="match status" value="1"/>
</dbReference>
<feature type="domain" description="Protein kinase" evidence="5">
    <location>
        <begin position="31"/>
        <end position="282"/>
    </location>
</feature>
<dbReference type="GO" id="GO:0005524">
    <property type="term" value="F:ATP binding"/>
    <property type="evidence" value="ECO:0007669"/>
    <property type="project" value="UniProtKB-KW"/>
</dbReference>
<dbReference type="AlphaFoldDB" id="A0A062XQA3"/>
<dbReference type="RefSeq" id="WP_038050439.1">
    <property type="nucleotide sequence ID" value="NZ_JMFG01000037.1"/>
</dbReference>
<dbReference type="EMBL" id="JMFG01000037">
    <property type="protein sequence ID" value="KDA52953.1"/>
    <property type="molecule type" value="Genomic_DNA"/>
</dbReference>
<dbReference type="GO" id="GO:0004674">
    <property type="term" value="F:protein serine/threonine kinase activity"/>
    <property type="evidence" value="ECO:0007669"/>
    <property type="project" value="TreeGrafter"/>
</dbReference>
<dbReference type="Gene3D" id="1.10.510.10">
    <property type="entry name" value="Transferase(Phosphotransferase) domain 1"/>
    <property type="match status" value="1"/>
</dbReference>
<keyword evidence="2" id="KW-0547">Nucleotide-binding</keyword>
<protein>
    <recommendedName>
        <fullName evidence="5">Protein kinase domain-containing protein</fullName>
    </recommendedName>
</protein>
<dbReference type="Pfam" id="PF00069">
    <property type="entry name" value="Pkinase"/>
    <property type="match status" value="1"/>
</dbReference>
<keyword evidence="1" id="KW-0808">Transferase</keyword>
<evidence type="ECO:0000256" key="4">
    <source>
        <dbReference type="ARBA" id="ARBA00022840"/>
    </source>
</evidence>
<comment type="caution">
    <text evidence="6">The sequence shown here is derived from an EMBL/GenBank/DDBJ whole genome shotgun (WGS) entry which is preliminary data.</text>
</comment>
<sequence length="677" mass="73627">MVLATQLTSAQVDSWLKRLAVEAPLDKEGRFVFLGPVHTTRTGWVVRARCAEGKEVALRLLRPELAAEEADRELFLAWAQACARVEHARLARLLEAGSLLTADNFELLFAESPWVGGATLKHMLQGRGQGLPAEQAFHVVGQVAAALAAVHATGVVHGELRPSLVVLDRKQNATLIGLGVPPRLRRRTELLGFGAWATAPWAPPERLASDGETVEPNADVYQLALLAYEAFAGIPYPRWTAPDLLSDMVDYMPLAMDELLQKCLGDPDLRPASALEFLAQLRDVEAGYDQNVRDRKARNKVSGKQLKEWAETLLEQTYPPYELVLSLAQKAKAQRGLLSLSSSLERELSELAHRAQAGLRQRLASTFKKLLEDRDFTAAQSFLDRVAEELPGEEVVEHYVRLERERAQATPGKTPEAVKALLGFLKKPELSFAARLTVVEALESLLGGVVVAAPVGFVKPQGKLQVVETFRVQDQPVTVVLGPVMRLGRGSFTQFGNHVDLAPPLEKVAEDSALLLLAQSISRAGHVEFRIGAQGLEAFCLGTHGITLDGVTLARGESAPIRLEGSLVVARGATKGVYRLVQSPEGEVLALWVEFAEGVAAGKKALWVLQRLPLSLLHPEVGDCGLADPTPEGWVVEATTSGLRLGGLPLEVGVRRVWQPEEKLVLPGEVEVIREGV</sequence>
<dbReference type="SMART" id="SM00220">
    <property type="entry name" value="S_TKc"/>
    <property type="match status" value="1"/>
</dbReference>
<name>A0A062XQA3_9BACT</name>
<accession>A0A062XQA3</accession>
<evidence type="ECO:0000259" key="5">
    <source>
        <dbReference type="PROSITE" id="PS50011"/>
    </source>
</evidence>
<keyword evidence="3" id="KW-0418">Kinase</keyword>
<reference evidence="6 7" key="1">
    <citation type="submission" date="2014-04" db="EMBL/GenBank/DDBJ databases">
        <title>The Genome Sequence of Thermoanaerobaculum aquaticum MP-01, The First Cultivated Group 23 Acidobacterium.</title>
        <authorList>
            <person name="Stamps B.W."/>
            <person name="Losey N.A."/>
            <person name="Lawson P.A."/>
            <person name="Stevenson B.S."/>
        </authorList>
    </citation>
    <scope>NUCLEOTIDE SEQUENCE [LARGE SCALE GENOMIC DNA]</scope>
    <source>
        <strain evidence="6 7">MP-01</strain>
    </source>
</reference>
<gene>
    <name evidence="6" type="ORF">EG19_08580</name>
</gene>
<keyword evidence="4" id="KW-0067">ATP-binding</keyword>
<dbReference type="STRING" id="1312852.EG19_08580"/>
<dbReference type="Gene3D" id="3.30.200.20">
    <property type="entry name" value="Phosphorylase Kinase, domain 1"/>
    <property type="match status" value="1"/>
</dbReference>
<dbReference type="Proteomes" id="UP000027284">
    <property type="component" value="Unassembled WGS sequence"/>
</dbReference>
<evidence type="ECO:0000256" key="3">
    <source>
        <dbReference type="ARBA" id="ARBA00022777"/>
    </source>
</evidence>
<dbReference type="InterPro" id="IPR011009">
    <property type="entry name" value="Kinase-like_dom_sf"/>
</dbReference>
<dbReference type="SUPFAM" id="SSF56112">
    <property type="entry name" value="Protein kinase-like (PK-like)"/>
    <property type="match status" value="1"/>
</dbReference>